<dbReference type="AlphaFoldDB" id="A0A9X4NVK0"/>
<dbReference type="Proteomes" id="UP001152876">
    <property type="component" value="Unassembled WGS sequence"/>
</dbReference>
<feature type="region of interest" description="Disordered" evidence="1">
    <location>
        <begin position="135"/>
        <end position="162"/>
    </location>
</feature>
<sequence>MELPPASQPGLCANTSSESDTLASLLLYTERLRSMSGAEVTGEIAALADPGNSAPHQMRLALALMHTHQAVDTARALGLLQRVANQSAPDNALLRPLARLLAARLQDQRRLEDTVERQGQHLRDSQRRIEQLNERLEAMRAIERSLTTRPPPPPPGSRPAAP</sequence>
<organism evidence="2 3">
    <name type="scientific">Hydrogenophaga taeniospiralis CCUG 15921</name>
    <dbReference type="NCBI Taxonomy" id="1281780"/>
    <lineage>
        <taxon>Bacteria</taxon>
        <taxon>Pseudomonadati</taxon>
        <taxon>Pseudomonadota</taxon>
        <taxon>Betaproteobacteria</taxon>
        <taxon>Burkholderiales</taxon>
        <taxon>Comamonadaceae</taxon>
        <taxon>Hydrogenophaga</taxon>
    </lineage>
</organism>
<feature type="compositionally biased region" description="Pro residues" evidence="1">
    <location>
        <begin position="149"/>
        <end position="162"/>
    </location>
</feature>
<evidence type="ECO:0000256" key="1">
    <source>
        <dbReference type="SAM" id="MobiDB-lite"/>
    </source>
</evidence>
<name>A0A9X4NVK0_9BURK</name>
<evidence type="ECO:0000313" key="3">
    <source>
        <dbReference type="Proteomes" id="UP001152876"/>
    </source>
</evidence>
<dbReference type="EMBL" id="AOGK01000022">
    <property type="protein sequence ID" value="MDG5977519.1"/>
    <property type="molecule type" value="Genomic_DNA"/>
</dbReference>
<accession>A0A9X4NVK0</accession>
<reference evidence="2" key="1">
    <citation type="submission" date="2013-01" db="EMBL/GenBank/DDBJ databases">
        <title>Genome draft of Hydrogenophaga taeniospiralis 2K1.</title>
        <authorList>
            <person name="Gomila M."/>
            <person name="Lalucat J."/>
        </authorList>
    </citation>
    <scope>NUCLEOTIDE SEQUENCE</scope>
    <source>
        <strain evidence="2">CCUG 15921</strain>
    </source>
</reference>
<proteinExistence type="predicted"/>
<protein>
    <submittedName>
        <fullName evidence="2">Uncharacterized protein</fullName>
    </submittedName>
</protein>
<keyword evidence="3" id="KW-1185">Reference proteome</keyword>
<gene>
    <name evidence="2" type="ORF">H010_19844</name>
</gene>
<comment type="caution">
    <text evidence="2">The sequence shown here is derived from an EMBL/GenBank/DDBJ whole genome shotgun (WGS) entry which is preliminary data.</text>
</comment>
<evidence type="ECO:0000313" key="2">
    <source>
        <dbReference type="EMBL" id="MDG5977519.1"/>
    </source>
</evidence>